<keyword evidence="5" id="KW-0378">Hydrolase</keyword>
<comment type="cofactor">
    <cofactor evidence="12">
        <name>Zn(2+)</name>
        <dbReference type="ChEBI" id="CHEBI:29105"/>
    </cofactor>
    <text evidence="12">Binds 2 Zn(2+) ions per subunit.</text>
</comment>
<dbReference type="Pfam" id="PF01471">
    <property type="entry name" value="PG_binding_1"/>
    <property type="match status" value="1"/>
</dbReference>
<accession>A0A3B3RTP4</accession>
<keyword evidence="8" id="KW-0482">Metalloprotease</keyword>
<dbReference type="Pfam" id="PF00045">
    <property type="entry name" value="Hemopexin"/>
    <property type="match status" value="4"/>
</dbReference>
<feature type="domain" description="Peptidase metallopeptidase" evidence="18">
    <location>
        <begin position="118"/>
        <end position="287"/>
    </location>
</feature>
<evidence type="ECO:0000256" key="9">
    <source>
        <dbReference type="ARBA" id="ARBA00023145"/>
    </source>
</evidence>
<dbReference type="STRING" id="1676925.ENSPKIP00000021215"/>
<feature type="binding site" evidence="12">
    <location>
        <position position="257"/>
    </location>
    <ligand>
        <name>Zn(2+)</name>
        <dbReference type="ChEBI" id="CHEBI:29105"/>
        <label>2</label>
        <note>catalytic</note>
    </ligand>
</feature>
<feature type="binding site" evidence="12">
    <location>
        <position position="176"/>
    </location>
    <ligand>
        <name>Ca(2+)</name>
        <dbReference type="ChEBI" id="CHEBI:29108"/>
        <label>2</label>
    </ligand>
</feature>
<dbReference type="SUPFAM" id="SSF55486">
    <property type="entry name" value="Metalloproteases ('zincins'), catalytic domain"/>
    <property type="match status" value="1"/>
</dbReference>
<dbReference type="InterPro" id="IPR000585">
    <property type="entry name" value="Hemopexin-like_dom"/>
</dbReference>
<feature type="binding site" evidence="12">
    <location>
        <position position="193"/>
    </location>
    <ligand>
        <name>Ca(2+)</name>
        <dbReference type="ChEBI" id="CHEBI:29108"/>
        <label>3</label>
    </ligand>
</feature>
<dbReference type="PROSITE" id="PS51642">
    <property type="entry name" value="HEMOPEXIN_2"/>
    <property type="match status" value="4"/>
</dbReference>
<feature type="binding site" evidence="12">
    <location>
        <position position="186"/>
    </location>
    <ligand>
        <name>Zn(2+)</name>
        <dbReference type="ChEBI" id="CHEBI:29105"/>
        <label>1</label>
    </ligand>
</feature>
<feature type="modified residue" description="Phosphotyrosine; by PKDCC" evidence="14">
    <location>
        <position position="412"/>
    </location>
</feature>
<keyword evidence="4" id="KW-0677">Repeat</keyword>
<evidence type="ECO:0000256" key="10">
    <source>
        <dbReference type="PIRSR" id="PIRSR001191-1"/>
    </source>
</evidence>
<evidence type="ECO:0000256" key="6">
    <source>
        <dbReference type="ARBA" id="ARBA00022833"/>
    </source>
</evidence>
<feature type="binding site" evidence="11">
    <location>
        <position position="249"/>
    </location>
    <ligand>
        <name>Zn(2+)</name>
        <dbReference type="ChEBI" id="CHEBI:29105"/>
        <label>2</label>
        <note>catalytic</note>
    </ligand>
</feature>
<dbReference type="GO" id="GO:0030198">
    <property type="term" value="P:extracellular matrix organization"/>
    <property type="evidence" value="ECO:0007669"/>
    <property type="project" value="TreeGrafter"/>
</dbReference>
<feature type="binding site" evidence="12">
    <location>
        <position position="381"/>
    </location>
    <ligand>
        <name>Ca(2+)</name>
        <dbReference type="ChEBI" id="CHEBI:29108"/>
        <label>4</label>
    </ligand>
</feature>
<keyword evidence="17" id="KW-0472">Membrane</keyword>
<dbReference type="GO" id="GO:0008270">
    <property type="term" value="F:zinc ion binding"/>
    <property type="evidence" value="ECO:0007669"/>
    <property type="project" value="InterPro"/>
</dbReference>
<evidence type="ECO:0000313" key="20">
    <source>
        <dbReference type="Proteomes" id="UP000261540"/>
    </source>
</evidence>
<evidence type="ECO:0000256" key="11">
    <source>
        <dbReference type="PIRSR" id="PIRSR001191-2"/>
    </source>
</evidence>
<evidence type="ECO:0000256" key="16">
    <source>
        <dbReference type="SAM" id="MobiDB-lite"/>
    </source>
</evidence>
<evidence type="ECO:0000259" key="18">
    <source>
        <dbReference type="SMART" id="SM00235"/>
    </source>
</evidence>
<evidence type="ECO:0000256" key="5">
    <source>
        <dbReference type="ARBA" id="ARBA00022801"/>
    </source>
</evidence>
<dbReference type="InterPro" id="IPR033739">
    <property type="entry name" value="M10A_MMP"/>
</dbReference>
<dbReference type="Gene3D" id="3.40.390.10">
    <property type="entry name" value="Collagenase (Catalytic Domain)"/>
    <property type="match status" value="1"/>
</dbReference>
<feature type="region of interest" description="Disordered" evidence="16">
    <location>
        <begin position="290"/>
        <end position="325"/>
    </location>
</feature>
<feature type="binding site" evidence="12">
    <location>
        <position position="332"/>
    </location>
    <ligand>
        <name>Ca(2+)</name>
        <dbReference type="ChEBI" id="CHEBI:29108"/>
        <label>4</label>
    </ligand>
</feature>
<dbReference type="AlphaFoldDB" id="A0A3B3RTP4"/>
<dbReference type="KEGG" id="pki:111851252"/>
<feature type="repeat" description="Hemopexin" evidence="15">
    <location>
        <begin position="328"/>
        <end position="373"/>
    </location>
</feature>
<feature type="binding site" evidence="12">
    <location>
        <position position="215"/>
    </location>
    <ligand>
        <name>Zn(2+)</name>
        <dbReference type="ChEBI" id="CHEBI:29105"/>
        <label>1</label>
    </ligand>
</feature>
<evidence type="ECO:0000256" key="8">
    <source>
        <dbReference type="ARBA" id="ARBA00023049"/>
    </source>
</evidence>
<feature type="binding site" evidence="12">
    <location>
        <position position="486"/>
    </location>
    <ligand>
        <name>Ca(2+)</name>
        <dbReference type="ChEBI" id="CHEBI:29108"/>
        <label>5</label>
    </ligand>
</feature>
<feature type="binding site" evidence="12">
    <location>
        <position position="194"/>
    </location>
    <ligand>
        <name>Ca(2+)</name>
        <dbReference type="ChEBI" id="CHEBI:29108"/>
        <label>3</label>
    </ligand>
</feature>
<feature type="binding site" description="in inhibited form" evidence="12">
    <location>
        <position position="95"/>
    </location>
    <ligand>
        <name>Zn(2+)</name>
        <dbReference type="ChEBI" id="CHEBI:29105"/>
        <label>2</label>
        <note>catalytic</note>
    </ligand>
</feature>
<evidence type="ECO:0000256" key="3">
    <source>
        <dbReference type="ARBA" id="ARBA00022723"/>
    </source>
</evidence>
<dbReference type="PANTHER" id="PTHR10201">
    <property type="entry name" value="MATRIX METALLOPROTEINASE"/>
    <property type="match status" value="1"/>
</dbReference>
<name>A0A3B3RTP4_9TELE</name>
<dbReference type="Pfam" id="PF00413">
    <property type="entry name" value="Peptidase_M10"/>
    <property type="match status" value="1"/>
</dbReference>
<feature type="binding site" evidence="12">
    <location>
        <position position="188"/>
    </location>
    <ligand>
        <name>Zn(2+)</name>
        <dbReference type="ChEBI" id="CHEBI:29105"/>
        <label>1</label>
    </ligand>
</feature>
<comment type="similarity">
    <text evidence="1">Belongs to the peptidase M10A family.</text>
</comment>
<dbReference type="GO" id="GO:0030574">
    <property type="term" value="P:collagen catabolic process"/>
    <property type="evidence" value="ECO:0007669"/>
    <property type="project" value="TreeGrafter"/>
</dbReference>
<dbReference type="InterPro" id="IPR001818">
    <property type="entry name" value="Pept_M10_metallopeptidase"/>
</dbReference>
<dbReference type="GeneTree" id="ENSGT00940000165867"/>
<evidence type="ECO:0000256" key="15">
    <source>
        <dbReference type="PROSITE-ProRule" id="PRU01011"/>
    </source>
</evidence>
<dbReference type="Gene3D" id="2.110.10.10">
    <property type="entry name" value="Hemopexin-like domain"/>
    <property type="match status" value="1"/>
</dbReference>
<comment type="cofactor">
    <cofactor evidence="12">
        <name>Ca(2+)</name>
        <dbReference type="ChEBI" id="CHEBI:29108"/>
    </cofactor>
    <text evidence="12">Can bind about 5 Ca(2+) ions per subunit.</text>
</comment>
<evidence type="ECO:0000256" key="12">
    <source>
        <dbReference type="PIRSR" id="PIRSR621190-2"/>
    </source>
</evidence>
<reference evidence="19" key="2">
    <citation type="submission" date="2025-09" db="UniProtKB">
        <authorList>
            <consortium name="Ensembl"/>
        </authorList>
    </citation>
    <scope>IDENTIFICATION</scope>
</reference>
<feature type="binding site" evidence="12">
    <location>
        <position position="218"/>
    </location>
    <ligand>
        <name>Ca(2+)</name>
        <dbReference type="ChEBI" id="CHEBI:29108"/>
        <label>1</label>
    </ligand>
</feature>
<dbReference type="PRINTS" id="PR00138">
    <property type="entry name" value="MATRIXIN"/>
</dbReference>
<dbReference type="InterPro" id="IPR036365">
    <property type="entry name" value="PGBD-like_sf"/>
</dbReference>
<keyword evidence="20" id="KW-1185">Reference proteome</keyword>
<dbReference type="InterPro" id="IPR006026">
    <property type="entry name" value="Peptidase_Metallo"/>
</dbReference>
<evidence type="ECO:0000256" key="7">
    <source>
        <dbReference type="ARBA" id="ARBA00022837"/>
    </source>
</evidence>
<dbReference type="InterPro" id="IPR036375">
    <property type="entry name" value="Hemopexin-like_dom_sf"/>
</dbReference>
<evidence type="ECO:0000256" key="13">
    <source>
        <dbReference type="PIRSR" id="PIRSR621190-3"/>
    </source>
</evidence>
<dbReference type="GO" id="GO:0005615">
    <property type="term" value="C:extracellular space"/>
    <property type="evidence" value="ECO:0007669"/>
    <property type="project" value="TreeGrafter"/>
</dbReference>
<feature type="binding site" evidence="12">
    <location>
        <position position="213"/>
    </location>
    <ligand>
        <name>Ca(2+)</name>
        <dbReference type="ChEBI" id="CHEBI:29108"/>
        <label>2</label>
    </ligand>
</feature>
<evidence type="ECO:0000313" key="19">
    <source>
        <dbReference type="Ensembl" id="ENSPKIP00000021215.1"/>
    </source>
</evidence>
<keyword evidence="13" id="KW-1015">Disulfide bond</keyword>
<evidence type="ECO:0000256" key="17">
    <source>
        <dbReference type="SAM" id="Phobius"/>
    </source>
</evidence>
<keyword evidence="17" id="KW-0812">Transmembrane</keyword>
<feature type="binding site" evidence="12">
    <location>
        <position position="220"/>
    </location>
    <ligand>
        <name>Ca(2+)</name>
        <dbReference type="ChEBI" id="CHEBI:29108"/>
        <label>3</label>
    </ligand>
</feature>
<dbReference type="InterPro" id="IPR002477">
    <property type="entry name" value="Peptidoglycan-bd-like"/>
</dbReference>
<feature type="disulfide bond" evidence="13">
    <location>
        <begin position="327"/>
        <end position="527"/>
    </location>
</feature>
<feature type="repeat" description="Hemopexin" evidence="15">
    <location>
        <begin position="377"/>
        <end position="423"/>
    </location>
</feature>
<organism evidence="19 20">
    <name type="scientific">Paramormyrops kingsleyae</name>
    <dbReference type="NCBI Taxonomy" id="1676925"/>
    <lineage>
        <taxon>Eukaryota</taxon>
        <taxon>Metazoa</taxon>
        <taxon>Chordata</taxon>
        <taxon>Craniata</taxon>
        <taxon>Vertebrata</taxon>
        <taxon>Euteleostomi</taxon>
        <taxon>Actinopterygii</taxon>
        <taxon>Neopterygii</taxon>
        <taxon>Teleostei</taxon>
        <taxon>Osteoglossocephala</taxon>
        <taxon>Osteoglossomorpha</taxon>
        <taxon>Osteoglossiformes</taxon>
        <taxon>Mormyridae</taxon>
        <taxon>Paramormyrops</taxon>
    </lineage>
</organism>
<dbReference type="GO" id="GO:0004222">
    <property type="term" value="F:metalloendopeptidase activity"/>
    <property type="evidence" value="ECO:0007669"/>
    <property type="project" value="InterPro"/>
</dbReference>
<proteinExistence type="inferred from homology"/>
<dbReference type="GO" id="GO:0031012">
    <property type="term" value="C:extracellular matrix"/>
    <property type="evidence" value="ECO:0007669"/>
    <property type="project" value="InterPro"/>
</dbReference>
<keyword evidence="6 11" id="KW-0862">Zinc</keyword>
<dbReference type="SMART" id="SM00120">
    <property type="entry name" value="HX"/>
    <property type="match status" value="4"/>
</dbReference>
<feature type="binding site" evidence="11">
    <location>
        <position position="239"/>
    </location>
    <ligand>
        <name>Zn(2+)</name>
        <dbReference type="ChEBI" id="CHEBI:29105"/>
        <label>2</label>
        <note>catalytic</note>
    </ligand>
</feature>
<protein>
    <submittedName>
        <fullName evidence="19">Matrix metalloproteinase-25-like</fullName>
    </submittedName>
</protein>
<dbReference type="GO" id="GO:0006508">
    <property type="term" value="P:proteolysis"/>
    <property type="evidence" value="ECO:0007669"/>
    <property type="project" value="UniProtKB-KW"/>
</dbReference>
<dbReference type="Proteomes" id="UP000261540">
    <property type="component" value="Unplaced"/>
</dbReference>
<dbReference type="CDD" id="cd04278">
    <property type="entry name" value="ZnMc_MMP"/>
    <property type="match status" value="1"/>
</dbReference>
<dbReference type="InterPro" id="IPR018487">
    <property type="entry name" value="Hemopexin-like_repeat"/>
</dbReference>
<keyword evidence="17" id="KW-1133">Transmembrane helix</keyword>
<feature type="binding site" evidence="12">
    <location>
        <position position="217"/>
    </location>
    <ligand>
        <name>Ca(2+)</name>
        <dbReference type="ChEBI" id="CHEBI:29108"/>
        <label>3</label>
    </ligand>
</feature>
<feature type="binding site" evidence="11">
    <location>
        <position position="243"/>
    </location>
    <ligand>
        <name>Zn(2+)</name>
        <dbReference type="ChEBI" id="CHEBI:29105"/>
        <label>2</label>
        <note>catalytic</note>
    </ligand>
</feature>
<dbReference type="FunFam" id="3.40.390.10:FF:000070">
    <property type="entry name" value="Matrix metallopeptidase 25b"/>
    <property type="match status" value="1"/>
</dbReference>
<feature type="binding site" evidence="12">
    <location>
        <position position="484"/>
    </location>
    <ligand>
        <name>Ca(2+)</name>
        <dbReference type="ChEBI" id="CHEBI:29108"/>
        <label>4</label>
    </ligand>
</feature>
<dbReference type="GeneID" id="111851252"/>
<reference evidence="19" key="1">
    <citation type="submission" date="2025-08" db="UniProtKB">
        <authorList>
            <consortium name="Ensembl"/>
        </authorList>
    </citation>
    <scope>IDENTIFICATION</scope>
</reference>
<feature type="active site" evidence="10">
    <location>
        <position position="240"/>
    </location>
</feature>
<dbReference type="PANTHER" id="PTHR10201:SF287">
    <property type="entry name" value="MATRIX METALLOPEPTIDASE 25B-RELATED"/>
    <property type="match status" value="1"/>
</dbReference>
<dbReference type="InterPro" id="IPR024079">
    <property type="entry name" value="MetalloPept_cat_dom_sf"/>
</dbReference>
<dbReference type="InterPro" id="IPR021190">
    <property type="entry name" value="Pept_M10A"/>
</dbReference>
<feature type="repeat" description="Hemopexin" evidence="15">
    <location>
        <begin position="429"/>
        <end position="479"/>
    </location>
</feature>
<dbReference type="CDD" id="cd00094">
    <property type="entry name" value="HX"/>
    <property type="match status" value="1"/>
</dbReference>
<evidence type="ECO:0000256" key="4">
    <source>
        <dbReference type="ARBA" id="ARBA00022737"/>
    </source>
</evidence>
<dbReference type="RefSeq" id="XP_023681759.1">
    <property type="nucleotide sequence ID" value="XM_023825991.2"/>
</dbReference>
<feature type="repeat" description="Hemopexin" evidence="15">
    <location>
        <begin position="480"/>
        <end position="527"/>
    </location>
</feature>
<dbReference type="OrthoDB" id="406838at2759"/>
<keyword evidence="7 12" id="KW-0106">Calcium</keyword>
<dbReference type="PIRSF" id="PIRSF001191">
    <property type="entry name" value="Peptidase_M10A_matrix"/>
    <property type="match status" value="1"/>
</dbReference>
<feature type="binding site" evidence="12">
    <location>
        <position position="435"/>
    </location>
    <ligand>
        <name>Ca(2+)</name>
        <dbReference type="ChEBI" id="CHEBI:29108"/>
        <label>5</label>
    </ligand>
</feature>
<feature type="compositionally biased region" description="Pro residues" evidence="16">
    <location>
        <begin position="296"/>
        <end position="314"/>
    </location>
</feature>
<evidence type="ECO:0000256" key="14">
    <source>
        <dbReference type="PIRSR" id="PIRSR621190-4"/>
    </source>
</evidence>
<feature type="binding site" evidence="12">
    <location>
        <position position="201"/>
    </location>
    <ligand>
        <name>Zn(2+)</name>
        <dbReference type="ChEBI" id="CHEBI:29105"/>
        <label>1</label>
    </ligand>
</feature>
<evidence type="ECO:0000256" key="2">
    <source>
        <dbReference type="ARBA" id="ARBA00022670"/>
    </source>
</evidence>
<keyword evidence="3 11" id="KW-0479">Metal-binding</keyword>
<dbReference type="Ensembl" id="ENSPKIT00000001844.1">
    <property type="protein sequence ID" value="ENSPKIP00000021215.1"/>
    <property type="gene ID" value="ENSPKIG00000005705.1"/>
</dbReference>
<feature type="transmembrane region" description="Helical" evidence="17">
    <location>
        <begin position="544"/>
        <end position="564"/>
    </location>
</feature>
<dbReference type="FunFam" id="2.110.10.10:FF:000018">
    <property type="entry name" value="Matrix metallopeptidase 25b"/>
    <property type="match status" value="1"/>
</dbReference>
<dbReference type="SUPFAM" id="SSF50923">
    <property type="entry name" value="Hemopexin-like domain"/>
    <property type="match status" value="1"/>
</dbReference>
<feature type="binding site" evidence="12">
    <location>
        <position position="220"/>
    </location>
    <ligand>
        <name>Ca(2+)</name>
        <dbReference type="ChEBI" id="CHEBI:29108"/>
        <label>1</label>
    </ligand>
</feature>
<sequence>MFPNMSTTATIRYVTCISVVVISAGFAAPAVDQYTQGVDWLSRYGYLPPPDPHTGMLQTMDEIKKALKEMQSFAGLKVTGILDADTVRLMSTPRCSLPDIMRPEDKLRKRRRKRYVLSGSRWHKTDITWSLNSYPSPSSKLDPQLVKQLLSQAFRVWSDVIPLNFHSKRDLKEEGDIRVYFASGFHQDGYPFDGKGGTLAHAFFPSNHEMAGDTHFDDDEIWSFGGDSDSTDLFTVAVHEFGHALGLSHSSTELSIMMPYYQGAITDINSYKLPKDDMLGIQALYGKRNDRVAPDPRIPPIPDRPHQPNPPPSKPTQRPDPSLPDRCKGGFDAVVNIRGEVFFFKGPYFWRVRPTGSLMSFTPALIKNFWIGLPPETNKIDAVYERTSDGNIVFFIGNQYWVFKETISLPGYPHPLSEWRMQTSDGRNVQRVEAAFVWARNGKTYLFSNGEFWGFDDERQIGRNMDGQYPRETTLWKGVPSGPDGVISWGDGDLYFFKGNSYWILKNGEMNHEAIISKSVAVDWMKCPKPQMRDESNCPLGTAFMSQISFWVIWISIVNICVFIE</sequence>
<dbReference type="SUPFAM" id="SSF47090">
    <property type="entry name" value="PGBD-like"/>
    <property type="match status" value="1"/>
</dbReference>
<keyword evidence="2" id="KW-0645">Protease</keyword>
<dbReference type="SMART" id="SM00235">
    <property type="entry name" value="ZnMc"/>
    <property type="match status" value="1"/>
</dbReference>
<keyword evidence="9" id="KW-0865">Zymogen</keyword>
<evidence type="ECO:0000256" key="1">
    <source>
        <dbReference type="ARBA" id="ARBA00010370"/>
    </source>
</evidence>